<dbReference type="PROSITE" id="PS51750">
    <property type="entry name" value="BRO_N"/>
    <property type="match status" value="1"/>
</dbReference>
<accession>V9LST4</accession>
<dbReference type="Pfam" id="PF02498">
    <property type="entry name" value="Bro-N"/>
    <property type="match status" value="1"/>
</dbReference>
<reference evidence="2" key="1">
    <citation type="submission" date="2012-06" db="EMBL/GenBank/DDBJ databases">
        <title>Genomic sequencing and analysis of the Dendrolimus kikuchii nucleopolyhedrovirus.</title>
        <authorList>
            <person name="Yang M.M."/>
        </authorList>
    </citation>
    <scope>NUCLEOTIDE SEQUENCE</scope>
    <source>
        <strain evidence="2">YN</strain>
    </source>
</reference>
<gene>
    <name evidence="2" type="primary">dk-bro-10</name>
</gene>
<proteinExistence type="predicted"/>
<feature type="domain" description="Bro-N" evidence="1">
    <location>
        <begin position="1"/>
        <end position="86"/>
    </location>
</feature>
<evidence type="ECO:0000259" key="1">
    <source>
        <dbReference type="PROSITE" id="PS51750"/>
    </source>
</evidence>
<name>V9LST4_9ABAC</name>
<evidence type="ECO:0000313" key="2">
    <source>
        <dbReference type="EMBL" id="AFS51932.1"/>
    </source>
</evidence>
<organism evidence="2">
    <name type="scientific">Dendrolimus kikuchii nucleopolyhedrovirus</name>
    <dbReference type="NCBI Taxonomy" id="1219875"/>
    <lineage>
        <taxon>Viruses</taxon>
        <taxon>Viruses incertae sedis</taxon>
        <taxon>Naldaviricetes</taxon>
        <taxon>Lefavirales</taxon>
        <taxon>Baculoviridae</taxon>
        <taxon>Alphabaculovirus</taxon>
    </lineage>
</organism>
<sequence length="86" mass="9830">MDDIILKYGDYDQTVRKIVNNKYKCTYDQPRQNGGVGHNALVKQGDPLYLHPSTVLITKAGVIQLIMRSKLPYAVKLQAWLLEQIK</sequence>
<dbReference type="EMBL" id="JX193905">
    <property type="protein sequence ID" value="AFS51932.1"/>
    <property type="molecule type" value="Genomic_DNA"/>
</dbReference>
<dbReference type="InterPro" id="IPR003497">
    <property type="entry name" value="BRO_N_domain"/>
</dbReference>
<protein>
    <submittedName>
        <fullName evidence="2">DekiORF54</fullName>
    </submittedName>
</protein>